<evidence type="ECO:0000313" key="3">
    <source>
        <dbReference type="Proteomes" id="UP000043764"/>
    </source>
</evidence>
<accession>A0A0H5CWZ4</accession>
<proteinExistence type="predicted"/>
<feature type="domain" description="NYN" evidence="1">
    <location>
        <begin position="34"/>
        <end position="150"/>
    </location>
</feature>
<dbReference type="AlphaFoldDB" id="A0A0H5CWZ4"/>
<dbReference type="InterPro" id="IPR021139">
    <property type="entry name" value="NYN"/>
</dbReference>
<name>A0A0H5CWZ4_9RHOB</name>
<gene>
    <name evidence="2" type="ORF">NIT7321_00088</name>
</gene>
<dbReference type="Gene3D" id="3.40.50.1010">
    <property type="entry name" value="5'-nuclease"/>
    <property type="match status" value="1"/>
</dbReference>
<dbReference type="Pfam" id="PF01936">
    <property type="entry name" value="NYN"/>
    <property type="match status" value="1"/>
</dbReference>
<protein>
    <submittedName>
        <fullName evidence="2">NYN domain protein</fullName>
    </submittedName>
</protein>
<keyword evidence="3" id="KW-1185">Reference proteome</keyword>
<evidence type="ECO:0000313" key="2">
    <source>
        <dbReference type="EMBL" id="CRL09259.1"/>
    </source>
</evidence>
<reference evidence="3" key="1">
    <citation type="submission" date="2015-05" db="EMBL/GenBank/DDBJ databases">
        <authorList>
            <person name="Rodrigo-Torres Lidia"/>
            <person name="Arahal R.David."/>
        </authorList>
    </citation>
    <scope>NUCLEOTIDE SEQUENCE [LARGE SCALE GENOMIC DNA]</scope>
    <source>
        <strain evidence="3">CECT 7321</strain>
    </source>
</reference>
<organism evidence="2 3">
    <name type="scientific">Phaeobacter italicus</name>
    <dbReference type="NCBI Taxonomy" id="481446"/>
    <lineage>
        <taxon>Bacteria</taxon>
        <taxon>Pseudomonadati</taxon>
        <taxon>Pseudomonadota</taxon>
        <taxon>Alphaproteobacteria</taxon>
        <taxon>Rhodobacterales</taxon>
        <taxon>Roseobacteraceae</taxon>
        <taxon>Phaeobacter</taxon>
    </lineage>
</organism>
<dbReference type="EMBL" id="CVRL01000001">
    <property type="protein sequence ID" value="CRL09259.1"/>
    <property type="molecule type" value="Genomic_DNA"/>
</dbReference>
<dbReference type="GO" id="GO:0004540">
    <property type="term" value="F:RNA nuclease activity"/>
    <property type="evidence" value="ECO:0007669"/>
    <property type="project" value="InterPro"/>
</dbReference>
<evidence type="ECO:0000259" key="1">
    <source>
        <dbReference type="Pfam" id="PF01936"/>
    </source>
</evidence>
<sequence length="232" mass="26423">MHKSFSSWLDNFNVPSDQRKHFSFPKLFTAHRFDRVYFYSAVEDMNDLPDWLEEIRSQDGFVLKLGTLTKKGKQFKQEGVDVKLAIDATRFAYTSTMRSCTLFGADGDFIPLVEAVSDAGCKVNIVSFNDPKQGRVAPLLQAEADSYIRIDGPWLYFANTFPGSVNQRMERYHDSRRCPEKTFELLHGQKIEIAKLGGEYVAQIGPNSPSSMYGASNIEQLITWAKMHYAPR</sequence>
<dbReference type="Proteomes" id="UP000043764">
    <property type="component" value="Unassembled WGS sequence"/>
</dbReference>